<feature type="domain" description="DUF8040" evidence="2">
    <location>
        <begin position="51"/>
        <end position="120"/>
    </location>
</feature>
<feature type="region of interest" description="Disordered" evidence="1">
    <location>
        <begin position="1"/>
        <end position="24"/>
    </location>
</feature>
<organism evidence="3 4">
    <name type="scientific">Ficus carica</name>
    <name type="common">Common fig</name>
    <dbReference type="NCBI Taxonomy" id="3494"/>
    <lineage>
        <taxon>Eukaryota</taxon>
        <taxon>Viridiplantae</taxon>
        <taxon>Streptophyta</taxon>
        <taxon>Embryophyta</taxon>
        <taxon>Tracheophyta</taxon>
        <taxon>Spermatophyta</taxon>
        <taxon>Magnoliopsida</taxon>
        <taxon>eudicotyledons</taxon>
        <taxon>Gunneridae</taxon>
        <taxon>Pentapetalae</taxon>
        <taxon>rosids</taxon>
        <taxon>fabids</taxon>
        <taxon>Rosales</taxon>
        <taxon>Moraceae</taxon>
        <taxon>Ficeae</taxon>
        <taxon>Ficus</taxon>
    </lineage>
</organism>
<evidence type="ECO:0000313" key="4">
    <source>
        <dbReference type="Proteomes" id="UP001187192"/>
    </source>
</evidence>
<dbReference type="Proteomes" id="UP001187192">
    <property type="component" value="Unassembled WGS sequence"/>
</dbReference>
<evidence type="ECO:0000259" key="2">
    <source>
        <dbReference type="Pfam" id="PF26138"/>
    </source>
</evidence>
<dbReference type="EMBL" id="BTGU01000006">
    <property type="protein sequence ID" value="GMN36201.1"/>
    <property type="molecule type" value="Genomic_DNA"/>
</dbReference>
<gene>
    <name evidence="3" type="ORF">TIFTF001_005825</name>
</gene>
<dbReference type="Pfam" id="PF26138">
    <property type="entry name" value="DUF8040"/>
    <property type="match status" value="1"/>
</dbReference>
<protein>
    <recommendedName>
        <fullName evidence="2">DUF8040 domain-containing protein</fullName>
    </recommendedName>
</protein>
<keyword evidence="4" id="KW-1185">Reference proteome</keyword>
<evidence type="ECO:0000256" key="1">
    <source>
        <dbReference type="SAM" id="MobiDB-lite"/>
    </source>
</evidence>
<name>A0AA88A904_FICCA</name>
<comment type="caution">
    <text evidence="3">The sequence shown here is derived from an EMBL/GenBank/DDBJ whole genome shotgun (WGS) entry which is preliminary data.</text>
</comment>
<reference evidence="3" key="1">
    <citation type="submission" date="2023-07" db="EMBL/GenBank/DDBJ databases">
        <title>draft genome sequence of fig (Ficus carica).</title>
        <authorList>
            <person name="Takahashi T."/>
            <person name="Nishimura K."/>
        </authorList>
    </citation>
    <scope>NUCLEOTIDE SEQUENCE</scope>
</reference>
<proteinExistence type="predicted"/>
<sequence>MNESGSASEHEEDDQDSENDQLDDDAMIVMAVVAVTASWRNMRRALQPMHNSKLTSSMSVEEILNGHEEIIQGLISMKLETFRVLSNLLGSRELLTPTYNMNVNEQLFIFLSICAQGATN</sequence>
<feature type="compositionally biased region" description="Acidic residues" evidence="1">
    <location>
        <begin position="10"/>
        <end position="24"/>
    </location>
</feature>
<dbReference type="InterPro" id="IPR058353">
    <property type="entry name" value="DUF8040"/>
</dbReference>
<dbReference type="AlphaFoldDB" id="A0AA88A904"/>
<accession>A0AA88A904</accession>
<evidence type="ECO:0000313" key="3">
    <source>
        <dbReference type="EMBL" id="GMN36201.1"/>
    </source>
</evidence>